<feature type="disulfide bond" evidence="2">
    <location>
        <begin position="282"/>
        <end position="309"/>
    </location>
</feature>
<evidence type="ECO:0000313" key="7">
    <source>
        <dbReference type="Proteomes" id="UP000887013"/>
    </source>
</evidence>
<dbReference type="SUPFAM" id="SSF49854">
    <property type="entry name" value="Spermadhesin, CUB domain"/>
    <property type="match status" value="13"/>
</dbReference>
<feature type="compositionally biased region" description="Pro residues" evidence="3">
    <location>
        <begin position="1034"/>
        <end position="1050"/>
    </location>
</feature>
<reference evidence="6" key="1">
    <citation type="submission" date="2020-08" db="EMBL/GenBank/DDBJ databases">
        <title>Multicomponent nature underlies the extraordinary mechanical properties of spider dragline silk.</title>
        <authorList>
            <person name="Kono N."/>
            <person name="Nakamura H."/>
            <person name="Mori M."/>
            <person name="Yoshida Y."/>
            <person name="Ohtoshi R."/>
            <person name="Malay A.D."/>
            <person name="Moran D.A.P."/>
            <person name="Tomita M."/>
            <person name="Numata K."/>
            <person name="Arakawa K."/>
        </authorList>
    </citation>
    <scope>NUCLEOTIDE SEQUENCE</scope>
</reference>
<dbReference type="EMBL" id="BMAW01075419">
    <property type="protein sequence ID" value="GFT96814.1"/>
    <property type="molecule type" value="Genomic_DNA"/>
</dbReference>
<comment type="caution">
    <text evidence="2">Lacks conserved residue(s) required for the propagation of feature annotation.</text>
</comment>
<evidence type="ECO:0000256" key="1">
    <source>
        <dbReference type="ARBA" id="ARBA00023157"/>
    </source>
</evidence>
<dbReference type="Pfam" id="PF00431">
    <property type="entry name" value="CUB"/>
    <property type="match status" value="13"/>
</dbReference>
<dbReference type="InterPro" id="IPR000859">
    <property type="entry name" value="CUB_dom"/>
</dbReference>
<feature type="signal peptide" evidence="4">
    <location>
        <begin position="1"/>
        <end position="24"/>
    </location>
</feature>
<evidence type="ECO:0000259" key="5">
    <source>
        <dbReference type="PROSITE" id="PS01180"/>
    </source>
</evidence>
<name>A0A8X6Q5I9_NEPPI</name>
<dbReference type="InterPro" id="IPR035914">
    <property type="entry name" value="Sperma_CUB_dom_sf"/>
</dbReference>
<protein>
    <submittedName>
        <fullName evidence="6">Cubilin</fullName>
    </submittedName>
</protein>
<dbReference type="SMART" id="SM00042">
    <property type="entry name" value="CUB"/>
    <property type="match status" value="13"/>
</dbReference>
<dbReference type="CDD" id="cd00041">
    <property type="entry name" value="CUB"/>
    <property type="match status" value="13"/>
</dbReference>
<dbReference type="GO" id="GO:0004252">
    <property type="term" value="F:serine-type endopeptidase activity"/>
    <property type="evidence" value="ECO:0007669"/>
    <property type="project" value="TreeGrafter"/>
</dbReference>
<organism evidence="6 7">
    <name type="scientific">Nephila pilipes</name>
    <name type="common">Giant wood spider</name>
    <name type="synonym">Nephila maculata</name>
    <dbReference type="NCBI Taxonomy" id="299642"/>
    <lineage>
        <taxon>Eukaryota</taxon>
        <taxon>Metazoa</taxon>
        <taxon>Ecdysozoa</taxon>
        <taxon>Arthropoda</taxon>
        <taxon>Chelicerata</taxon>
        <taxon>Arachnida</taxon>
        <taxon>Araneae</taxon>
        <taxon>Araneomorphae</taxon>
        <taxon>Entelegynae</taxon>
        <taxon>Araneoidea</taxon>
        <taxon>Nephilidae</taxon>
        <taxon>Nephila</taxon>
    </lineage>
</organism>
<accession>A0A8X6Q5I9</accession>
<evidence type="ECO:0000256" key="4">
    <source>
        <dbReference type="SAM" id="SignalP"/>
    </source>
</evidence>
<feature type="compositionally biased region" description="Polar residues" evidence="3">
    <location>
        <begin position="1730"/>
        <end position="1746"/>
    </location>
</feature>
<keyword evidence="7" id="KW-1185">Reference proteome</keyword>
<feature type="domain" description="CUB" evidence="5">
    <location>
        <begin position="1106"/>
        <end position="1214"/>
    </location>
</feature>
<feature type="domain" description="CUB" evidence="5">
    <location>
        <begin position="160"/>
        <end position="268"/>
    </location>
</feature>
<gene>
    <name evidence="6" type="primary">CUBN</name>
    <name evidence="6" type="ORF">NPIL_168881</name>
</gene>
<dbReference type="PROSITE" id="PS01180">
    <property type="entry name" value="CUB"/>
    <property type="match status" value="13"/>
</dbReference>
<feature type="domain" description="CUB" evidence="5">
    <location>
        <begin position="920"/>
        <end position="1028"/>
    </location>
</feature>
<feature type="domain" description="CUB" evidence="5">
    <location>
        <begin position="282"/>
        <end position="392"/>
    </location>
</feature>
<keyword evidence="1 2" id="KW-1015">Disulfide bond</keyword>
<evidence type="ECO:0000313" key="6">
    <source>
        <dbReference type="EMBL" id="GFT96814.1"/>
    </source>
</evidence>
<dbReference type="Proteomes" id="UP000887013">
    <property type="component" value="Unassembled WGS sequence"/>
</dbReference>
<dbReference type="PANTHER" id="PTHR24255">
    <property type="entry name" value="COMPLEMENT COMPONENT 1, S SUBCOMPONENT-RELATED"/>
    <property type="match status" value="1"/>
</dbReference>
<feature type="domain" description="CUB" evidence="5">
    <location>
        <begin position="1356"/>
        <end position="1467"/>
    </location>
</feature>
<evidence type="ECO:0000256" key="3">
    <source>
        <dbReference type="SAM" id="MobiDB-lite"/>
    </source>
</evidence>
<feature type="domain" description="CUB" evidence="5">
    <location>
        <begin position="539"/>
        <end position="646"/>
    </location>
</feature>
<feature type="chain" id="PRO_5036443408" evidence="4">
    <location>
        <begin position="25"/>
        <end position="1746"/>
    </location>
</feature>
<evidence type="ECO:0000256" key="2">
    <source>
        <dbReference type="PROSITE-ProRule" id="PRU00059"/>
    </source>
</evidence>
<feature type="region of interest" description="Disordered" evidence="3">
    <location>
        <begin position="1029"/>
        <end position="1060"/>
    </location>
</feature>
<proteinExistence type="predicted"/>
<feature type="domain" description="CUB" evidence="5">
    <location>
        <begin position="663"/>
        <end position="771"/>
    </location>
</feature>
<keyword evidence="4" id="KW-0732">Signal</keyword>
<feature type="domain" description="CUB" evidence="5">
    <location>
        <begin position="789"/>
        <end position="899"/>
    </location>
</feature>
<feature type="region of interest" description="Disordered" evidence="3">
    <location>
        <begin position="1726"/>
        <end position="1746"/>
    </location>
</feature>
<comment type="caution">
    <text evidence="6">The sequence shown here is derived from an EMBL/GenBank/DDBJ whole genome shotgun (WGS) entry which is preliminary data.</text>
</comment>
<feature type="domain" description="CUB" evidence="5">
    <location>
        <begin position="417"/>
        <end position="525"/>
    </location>
</feature>
<feature type="domain" description="CUB" evidence="5">
    <location>
        <begin position="1484"/>
        <end position="1592"/>
    </location>
</feature>
<dbReference type="Gene3D" id="2.60.120.290">
    <property type="entry name" value="Spermadhesin, CUB domain"/>
    <property type="match status" value="13"/>
</dbReference>
<dbReference type="OrthoDB" id="6369184at2759"/>
<sequence length="1746" mass="197805">MDPCRTMLTTLVALALCRIKIAASESSNLTTPTAAVDSECGGNRSESEFSLRSPGFPVQYPAKTKCDWRVVRRSEDVCGLELTFQTFDLEPSDNCTYDYLQVDQNRLCGKINDGSVRVFMFAENETALRFVSDNQNSRSGFDIRARQITTCNPDAPGFSCSRTYDQKEFFLRSPDYPGNYSHDANCTYRIIRHSKRVCAIKVTFATFHLEESVNCKNDFFSVDDRKFCGSLEDATTQTFPFQSNEKILSFHSDSSVSGSGFFAHVQQEECEARSLASPQDECSTEIKTAEFELKSPGYPTDAYADDLNCRYTVMKSSPAVCELMITILDFKLQEGEVCENDYLQIAEERLCGTIESGMTRMYPFGEADEILMNFDTDGSMGDKGFHISGQQKECNATMDPSSNSTDKQRKAQAARDCDRTITVSEDSIRSPGFPDTYPANVDCRWMVLRADSRYCELEITINNLHIQVGESCQFDYLEVDGHRFCGSTTAGNKRIFSFKSEQIVIHFHSDDTVNDRGFEVTLKQRDCPTTTTVAPVSSCDQVFDSKHFILVSPNHPRDYDNGLDCRYVIRRSSEDVCRLEMEFLRFDVESSSNCEYDYLAINGEKICGLIENTTRTYLFQDYEKQLTFHSDSGTSRPGFMIRVQQVDCSVATTEPPLPPSKPCDQSFSSSVFEIRSDNHPDNYDPHLRCVYTISKAHPGVCAIELTFLTFDVEASDGCQYDYLKLQEERLCGIYPSNLKRLVPFEDSEVTLEFHSDAATSRPGFHIRGQQMDCAPLADKVIPPTPSVGCDATFINGSGTIQSPGFPESYPNSRKCVYRFVALPEHCRITFQFLEFGLQTENAHCEKDFLRINGIKYCGPQLLGQKRTVTFYGYPREVNVTFESDEQHSDKGFYAVYRQVPCSPALGRSPSQRTDSKPRLCDRLYASLAFSILSPGHPDNYPPDVNCRYTIRRLGPKICRLKLSFRQFDVESSEGCEYDYLEVDGKKICGTLPANEIRMVEFRDYQTIFTFHSDSANAKSGFVIKVEQEECQDGPPLPPPQPPKTQKPQPPKFESHHHFEPPVAEPPLIEEPYLYPQPHFEYEHLVDYPIYEASSLQRNLQMVNQNCDRTFQRQEFEIRSVNFPLPYPNGLNCRYLVQKASDDICWVKLIFLRFDLEPSDDCHFDYLSINGKRICGTLQDDEIRAYLFNSDEISMYFRSDGANAHRGFLIRGEQLKCKSKGTPAVSPKTPATCDRSYKRDLFVVQSPNFPDSYPAETDCTYTITKSNRYICGLQLTMLAFDVENEAMCSRDYLQIDEDKLCGPIPTRTIRNVPFAGETVVMKFKSDSKNERPGFSILVQQQEDCEDIRRSASSAGDCSHEFSAETFLLQSPKFPEEYPPDISCEYRIRRASSAHCKLELKVLSFDVEEGSDGRCDADCLELPTGFTLCGQLPKDHSESLLFAEDEIVLKFRSDATTQRPGFSIQARQTTNCGPTASVAVPEEEKCGGIYEGEEFSLKSPNFPHDYPHNTHCEYLVKKQSEAVCGLELKFAHFDVEKGPDCGYDYLDIGHKTICGQLPSGFTRVIPFESPEMKFTFHSDKGTSKSGFAIKVRQRSDCGTTWKPVTPPIRMCDHCLKESRGHIISPDYPDNYPAGLKCTYHIQRTKSFCGLEIFFHDFQLQDTSACSGDALVVEEDERLCGNSLKGKMKKIDFPIGEPNEIVLRFESDDEGSAQGFHAEYRQIPCRGYPWRQGRSQWTPSNASDWSRSA</sequence>
<feature type="domain" description="CUB" evidence="5">
    <location>
        <begin position="1232"/>
        <end position="1340"/>
    </location>
</feature>
<feature type="domain" description="CUB" evidence="5">
    <location>
        <begin position="40"/>
        <end position="148"/>
    </location>
</feature>
<feature type="domain" description="CUB" evidence="5">
    <location>
        <begin position="1609"/>
        <end position="1720"/>
    </location>
</feature>
<dbReference type="GO" id="GO:0005615">
    <property type="term" value="C:extracellular space"/>
    <property type="evidence" value="ECO:0007669"/>
    <property type="project" value="TreeGrafter"/>
</dbReference>
<dbReference type="PANTHER" id="PTHR24255:SF31">
    <property type="entry name" value="CUBILIN-LIKE PROTEIN"/>
    <property type="match status" value="1"/>
</dbReference>